<dbReference type="GO" id="GO:0097431">
    <property type="term" value="C:mitotic spindle pole"/>
    <property type="evidence" value="ECO:0007669"/>
    <property type="project" value="TreeGrafter"/>
</dbReference>
<organism evidence="11 12">
    <name type="scientific">Trichonephila clavata</name>
    <name type="common">Joro spider</name>
    <name type="synonym">Nephila clavata</name>
    <dbReference type="NCBI Taxonomy" id="2740835"/>
    <lineage>
        <taxon>Eukaryota</taxon>
        <taxon>Metazoa</taxon>
        <taxon>Ecdysozoa</taxon>
        <taxon>Arthropoda</taxon>
        <taxon>Chelicerata</taxon>
        <taxon>Arachnida</taxon>
        <taxon>Araneae</taxon>
        <taxon>Araneomorphae</taxon>
        <taxon>Entelegynae</taxon>
        <taxon>Araneoidea</taxon>
        <taxon>Nephilidae</taxon>
        <taxon>Trichonephila</taxon>
    </lineage>
</organism>
<dbReference type="InterPro" id="IPR011990">
    <property type="entry name" value="TPR-like_helical_dom_sf"/>
</dbReference>
<keyword evidence="3" id="KW-0963">Cytoplasm</keyword>
<dbReference type="GO" id="GO:0005739">
    <property type="term" value="C:mitochondrion"/>
    <property type="evidence" value="ECO:0007669"/>
    <property type="project" value="TreeGrafter"/>
</dbReference>
<evidence type="ECO:0000256" key="7">
    <source>
        <dbReference type="ARBA" id="ARBA00039966"/>
    </source>
</evidence>
<comment type="subcellular location">
    <subcellularLocation>
        <location evidence="1">Cytoplasm</location>
        <location evidence="1">Cytoskeleton</location>
    </subcellularLocation>
</comment>
<feature type="coiled-coil region" evidence="9">
    <location>
        <begin position="41"/>
        <end position="68"/>
    </location>
</feature>
<accession>A0A8X6F7L2</accession>
<dbReference type="GO" id="GO:0005876">
    <property type="term" value="C:spindle microtubule"/>
    <property type="evidence" value="ECO:0007669"/>
    <property type="project" value="TreeGrafter"/>
</dbReference>
<dbReference type="GO" id="GO:0008017">
    <property type="term" value="F:microtubule binding"/>
    <property type="evidence" value="ECO:0007669"/>
    <property type="project" value="TreeGrafter"/>
</dbReference>
<keyword evidence="10" id="KW-0812">Transmembrane</keyword>
<keyword evidence="5" id="KW-0802">TPR repeat</keyword>
<evidence type="ECO:0000256" key="4">
    <source>
        <dbReference type="ARBA" id="ARBA00022737"/>
    </source>
</evidence>
<dbReference type="Pfam" id="PF21033">
    <property type="entry name" value="RMD1-3"/>
    <property type="match status" value="1"/>
</dbReference>
<dbReference type="Gene3D" id="1.25.40.10">
    <property type="entry name" value="Tetratricopeptide repeat domain"/>
    <property type="match status" value="1"/>
</dbReference>
<comment type="subunit">
    <text evidence="2">Interacts with microtubules.</text>
</comment>
<name>A0A8X6F7L2_TRICU</name>
<keyword evidence="4" id="KW-0677">Repeat</keyword>
<evidence type="ECO:0000256" key="9">
    <source>
        <dbReference type="SAM" id="Coils"/>
    </source>
</evidence>
<dbReference type="Proteomes" id="UP000887116">
    <property type="component" value="Unassembled WGS sequence"/>
</dbReference>
<dbReference type="PANTHER" id="PTHR16056">
    <property type="entry name" value="REGULATOR OF MICROTUBULE DYNAMICS PROTEIN"/>
    <property type="match status" value="1"/>
</dbReference>
<evidence type="ECO:0000256" key="1">
    <source>
        <dbReference type="ARBA" id="ARBA00004245"/>
    </source>
</evidence>
<evidence type="ECO:0000256" key="5">
    <source>
        <dbReference type="ARBA" id="ARBA00022803"/>
    </source>
</evidence>
<evidence type="ECO:0000256" key="6">
    <source>
        <dbReference type="ARBA" id="ARBA00023212"/>
    </source>
</evidence>
<dbReference type="EMBL" id="BMAO01021111">
    <property type="protein sequence ID" value="GFQ71906.1"/>
    <property type="molecule type" value="Genomic_DNA"/>
</dbReference>
<dbReference type="SUPFAM" id="SSF48452">
    <property type="entry name" value="TPR-like"/>
    <property type="match status" value="1"/>
</dbReference>
<dbReference type="OrthoDB" id="512473at2759"/>
<keyword evidence="6" id="KW-0206">Cytoskeleton</keyword>
<evidence type="ECO:0000313" key="11">
    <source>
        <dbReference type="EMBL" id="GFQ71906.1"/>
    </source>
</evidence>
<evidence type="ECO:0000256" key="2">
    <source>
        <dbReference type="ARBA" id="ARBA00011375"/>
    </source>
</evidence>
<gene>
    <name evidence="11" type="primary">RMDN2</name>
    <name evidence="11" type="ORF">TNCT_101241</name>
</gene>
<evidence type="ECO:0000313" key="12">
    <source>
        <dbReference type="Proteomes" id="UP000887116"/>
    </source>
</evidence>
<comment type="caution">
    <text evidence="11">The sequence shown here is derived from an EMBL/GenBank/DDBJ whole genome shotgun (WGS) entry which is preliminary data.</text>
</comment>
<protein>
    <recommendedName>
        <fullName evidence="7">Regulator of microtubule dynamics protein 1</fullName>
    </recommendedName>
    <alternativeName>
        <fullName evidence="8">Protein FAM82B</fullName>
    </alternativeName>
</protein>
<dbReference type="InterPro" id="IPR049039">
    <property type="entry name" value="RMD1-3_a_helical_rpt"/>
</dbReference>
<dbReference type="PANTHER" id="PTHR16056:SF16">
    <property type="entry name" value="REGULATOR OF MICROTUBULE DYNAMICS PROTEIN 1"/>
    <property type="match status" value="1"/>
</dbReference>
<evidence type="ECO:0000256" key="3">
    <source>
        <dbReference type="ARBA" id="ARBA00022490"/>
    </source>
</evidence>
<keyword evidence="9" id="KW-0175">Coiled coil</keyword>
<evidence type="ECO:0000256" key="8">
    <source>
        <dbReference type="ARBA" id="ARBA00041958"/>
    </source>
</evidence>
<keyword evidence="10" id="KW-1133">Transmembrane helix</keyword>
<feature type="transmembrane region" description="Helical" evidence="10">
    <location>
        <begin position="12"/>
        <end position="31"/>
    </location>
</feature>
<reference evidence="11" key="1">
    <citation type="submission" date="2020-07" db="EMBL/GenBank/DDBJ databases">
        <title>Multicomponent nature underlies the extraordinary mechanical properties of spider dragline silk.</title>
        <authorList>
            <person name="Kono N."/>
            <person name="Nakamura H."/>
            <person name="Mori M."/>
            <person name="Yoshida Y."/>
            <person name="Ohtoshi R."/>
            <person name="Malay A.D."/>
            <person name="Moran D.A.P."/>
            <person name="Tomita M."/>
            <person name="Numata K."/>
            <person name="Arakawa K."/>
        </authorList>
    </citation>
    <scope>NUCLEOTIDE SEQUENCE</scope>
</reference>
<evidence type="ECO:0000256" key="10">
    <source>
        <dbReference type="SAM" id="Phobius"/>
    </source>
</evidence>
<proteinExistence type="predicted"/>
<keyword evidence="12" id="KW-1185">Reference proteome</keyword>
<sequence>MESFLKSDRINLVAAIGAGVVLGISGIYYYYKANKLVATKLNHLSGTVDSLRRELEELKLASRSDREKSHRSPIGKGNTVSSSIPGNRFYSFTSSLDDPDEEYFDFTDTEEGLAWASFNGSQESLLVDKNVDALLDELDVLLDSETSDKEYVYNRLCSMKDEFMNNADFLWRFAKATHLYGIVLQNRNEMEKRKELAFEAHEYAKQAHEIEKQNPEVHKWFAITVGCLGDFVKTQERIMNGHAFKEHVDKALSLKPEDPSLHYMLGRWCYEVAMLSWFERKVASTIFSSPPEATLIEARSHLLEAERLKPDWKENLLYLAKTYIGEGDYSTAISLIDRALSIPVIREDDNMIQNELESLESKYQTYRIEE</sequence>
<dbReference type="AlphaFoldDB" id="A0A8X6F7L2"/>
<keyword evidence="10" id="KW-0472">Membrane</keyword>